<dbReference type="PRINTS" id="PR00381">
    <property type="entry name" value="KINESINLIGHT"/>
</dbReference>
<organism evidence="11 12">
    <name type="scientific">Microcystis aeruginosa PCC 9717</name>
    <dbReference type="NCBI Taxonomy" id="1160286"/>
    <lineage>
        <taxon>Bacteria</taxon>
        <taxon>Bacillati</taxon>
        <taxon>Cyanobacteriota</taxon>
        <taxon>Cyanophyceae</taxon>
        <taxon>Oscillatoriophycideae</taxon>
        <taxon>Chroococcales</taxon>
        <taxon>Microcystaceae</taxon>
        <taxon>Microcystis</taxon>
    </lineage>
</organism>
<dbReference type="Gene3D" id="1.25.40.10">
    <property type="entry name" value="Tetratricopeptide repeat domain"/>
    <property type="match status" value="1"/>
</dbReference>
<dbReference type="GO" id="GO:0005874">
    <property type="term" value="C:microtubule"/>
    <property type="evidence" value="ECO:0007669"/>
    <property type="project" value="UniProtKB-KW"/>
</dbReference>
<dbReference type="InterPro" id="IPR002151">
    <property type="entry name" value="Kinesin_light"/>
</dbReference>
<evidence type="ECO:0000256" key="5">
    <source>
        <dbReference type="ARBA" id="ARBA00022737"/>
    </source>
</evidence>
<evidence type="ECO:0000256" key="7">
    <source>
        <dbReference type="ARBA" id="ARBA00023054"/>
    </source>
</evidence>
<keyword evidence="7" id="KW-0175">Coiled coil</keyword>
<evidence type="ECO:0000313" key="12">
    <source>
        <dbReference type="Proteomes" id="UP000003172"/>
    </source>
</evidence>
<dbReference type="InterPro" id="IPR011990">
    <property type="entry name" value="TPR-like_helical_dom_sf"/>
</dbReference>
<dbReference type="EMBL" id="CAII01000264">
    <property type="protein sequence ID" value="CCH97502.1"/>
    <property type="molecule type" value="Genomic_DNA"/>
</dbReference>
<dbReference type="GO" id="GO:0019894">
    <property type="term" value="F:kinesin binding"/>
    <property type="evidence" value="ECO:0007669"/>
    <property type="project" value="TreeGrafter"/>
</dbReference>
<dbReference type="Pfam" id="PF13374">
    <property type="entry name" value="TPR_10"/>
    <property type="match status" value="2"/>
</dbReference>
<accession>I4FPC7</accession>
<dbReference type="GO" id="GO:0005871">
    <property type="term" value="C:kinesin complex"/>
    <property type="evidence" value="ECO:0007669"/>
    <property type="project" value="InterPro"/>
</dbReference>
<dbReference type="HOGENOM" id="CLU_000288_125_11_3"/>
<keyword evidence="5" id="KW-0677">Repeat</keyword>
<keyword evidence="4" id="KW-0493">Microtubule</keyword>
<dbReference type="SUPFAM" id="SSF48452">
    <property type="entry name" value="TPR-like"/>
    <property type="match status" value="1"/>
</dbReference>
<evidence type="ECO:0000256" key="6">
    <source>
        <dbReference type="ARBA" id="ARBA00022803"/>
    </source>
</evidence>
<comment type="similarity">
    <text evidence="2">Belongs to the kinesin light chain family.</text>
</comment>
<evidence type="ECO:0000256" key="1">
    <source>
        <dbReference type="ARBA" id="ARBA00004245"/>
    </source>
</evidence>
<proteinExistence type="inferred from homology"/>
<comment type="caution">
    <text evidence="11">The sequence shown here is derived from an EMBL/GenBank/DDBJ whole genome shotgun (WGS) entry which is preliminary data.</text>
</comment>
<dbReference type="Proteomes" id="UP000003172">
    <property type="component" value="Unassembled WGS sequence"/>
</dbReference>
<evidence type="ECO:0000256" key="10">
    <source>
        <dbReference type="PROSITE-ProRule" id="PRU00339"/>
    </source>
</evidence>
<gene>
    <name evidence="11" type="ORF">MICAB_3360016</name>
</gene>
<dbReference type="GO" id="GO:0005737">
    <property type="term" value="C:cytoplasm"/>
    <property type="evidence" value="ECO:0007669"/>
    <property type="project" value="TreeGrafter"/>
</dbReference>
<dbReference type="PROSITE" id="PS50005">
    <property type="entry name" value="TPR"/>
    <property type="match status" value="2"/>
</dbReference>
<comment type="subcellular location">
    <subcellularLocation>
        <location evidence="1">Cytoplasm</location>
        <location evidence="1">Cytoskeleton</location>
    </subcellularLocation>
</comment>
<feature type="repeat" description="TPR" evidence="10">
    <location>
        <begin position="63"/>
        <end position="96"/>
    </location>
</feature>
<dbReference type="SMART" id="SM00028">
    <property type="entry name" value="TPR"/>
    <property type="match status" value="2"/>
</dbReference>
<evidence type="ECO:0000256" key="8">
    <source>
        <dbReference type="ARBA" id="ARBA00023175"/>
    </source>
</evidence>
<dbReference type="InterPro" id="IPR019734">
    <property type="entry name" value="TPR_rpt"/>
</dbReference>
<evidence type="ECO:0000313" key="11">
    <source>
        <dbReference type="EMBL" id="CCH97502.1"/>
    </source>
</evidence>
<keyword evidence="6 10" id="KW-0802">TPR repeat</keyword>
<keyword evidence="3" id="KW-0963">Cytoplasm</keyword>
<keyword evidence="9" id="KW-0206">Cytoskeleton</keyword>
<sequence>MYKRSLSLKEQLLGENHPDVANSLNNLAFLYQCQGKYAEAELLYKRSLSLREQRLGENHPSVATSLNNLAELYKYQGRYAEAEPLYVRAIAIYQERLGENHPDTPKVRQNFMILLSRLSDEELQQRFPDEIVNLLKSIR</sequence>
<evidence type="ECO:0000256" key="2">
    <source>
        <dbReference type="ARBA" id="ARBA00009622"/>
    </source>
</evidence>
<dbReference type="PANTHER" id="PTHR45783:SF3">
    <property type="entry name" value="KINESIN LIGHT CHAIN"/>
    <property type="match status" value="1"/>
</dbReference>
<reference evidence="11 12" key="1">
    <citation type="submission" date="2012-04" db="EMBL/GenBank/DDBJ databases">
        <authorList>
            <person name="Genoscope - CEA"/>
        </authorList>
    </citation>
    <scope>NUCLEOTIDE SEQUENCE [LARGE SCALE GENOMIC DNA]</scope>
    <source>
        <strain evidence="11 12">9717</strain>
    </source>
</reference>
<dbReference type="GO" id="GO:0007018">
    <property type="term" value="P:microtubule-based movement"/>
    <property type="evidence" value="ECO:0007669"/>
    <property type="project" value="TreeGrafter"/>
</dbReference>
<name>I4FPC7_MICAE</name>
<evidence type="ECO:0000256" key="4">
    <source>
        <dbReference type="ARBA" id="ARBA00022701"/>
    </source>
</evidence>
<dbReference type="AlphaFoldDB" id="I4FPC7"/>
<protein>
    <submittedName>
        <fullName evidence="11">Kinesin light chain</fullName>
    </submittedName>
</protein>
<keyword evidence="8" id="KW-0505">Motor protein</keyword>
<evidence type="ECO:0000256" key="3">
    <source>
        <dbReference type="ARBA" id="ARBA00022490"/>
    </source>
</evidence>
<dbReference type="PANTHER" id="PTHR45783">
    <property type="entry name" value="KINESIN LIGHT CHAIN"/>
    <property type="match status" value="1"/>
</dbReference>
<feature type="repeat" description="TPR" evidence="10">
    <location>
        <begin position="21"/>
        <end position="54"/>
    </location>
</feature>
<evidence type="ECO:0000256" key="9">
    <source>
        <dbReference type="ARBA" id="ARBA00023212"/>
    </source>
</evidence>